<dbReference type="GO" id="GO:0016887">
    <property type="term" value="F:ATP hydrolysis activity"/>
    <property type="evidence" value="ECO:0007669"/>
    <property type="project" value="InterPro"/>
</dbReference>
<keyword evidence="12 15" id="KW-1133">Transmembrane helix</keyword>
<evidence type="ECO:0000256" key="3">
    <source>
        <dbReference type="ARBA" id="ARBA00022448"/>
    </source>
</evidence>
<dbReference type="Gene3D" id="3.40.50.1000">
    <property type="entry name" value="HAD superfamily/HAD-like"/>
    <property type="match status" value="1"/>
</dbReference>
<feature type="transmembrane region" description="Helical" evidence="15">
    <location>
        <begin position="239"/>
        <end position="260"/>
    </location>
</feature>
<evidence type="ECO:0000256" key="13">
    <source>
        <dbReference type="ARBA" id="ARBA00023065"/>
    </source>
</evidence>
<dbReference type="Gene3D" id="3.40.1110.10">
    <property type="entry name" value="Calcium-transporting ATPase, cytoplasmic domain N"/>
    <property type="match status" value="1"/>
</dbReference>
<dbReference type="PROSITE" id="PS50846">
    <property type="entry name" value="HMA_2"/>
    <property type="match status" value="1"/>
</dbReference>
<dbReference type="PANTHER" id="PTHR43520:SF5">
    <property type="entry name" value="CATION-TRANSPORTING P-TYPE ATPASE-RELATED"/>
    <property type="match status" value="1"/>
</dbReference>
<dbReference type="Pfam" id="PF00122">
    <property type="entry name" value="E1-E2_ATPase"/>
    <property type="match status" value="1"/>
</dbReference>
<evidence type="ECO:0000256" key="2">
    <source>
        <dbReference type="ARBA" id="ARBA00006024"/>
    </source>
</evidence>
<dbReference type="InterPro" id="IPR001757">
    <property type="entry name" value="P_typ_ATPase"/>
</dbReference>
<dbReference type="GO" id="GO:0055070">
    <property type="term" value="P:copper ion homeostasis"/>
    <property type="evidence" value="ECO:0007669"/>
    <property type="project" value="TreeGrafter"/>
</dbReference>
<gene>
    <name evidence="17" type="ORF">FHQ18_11280</name>
</gene>
<proteinExistence type="inferred from homology"/>
<evidence type="ECO:0000256" key="5">
    <source>
        <dbReference type="ARBA" id="ARBA00022553"/>
    </source>
</evidence>
<evidence type="ECO:0000256" key="10">
    <source>
        <dbReference type="ARBA" id="ARBA00022842"/>
    </source>
</evidence>
<feature type="transmembrane region" description="Helical" evidence="15">
    <location>
        <begin position="170"/>
        <end position="193"/>
    </location>
</feature>
<dbReference type="AlphaFoldDB" id="A0A5A8F3T5"/>
<dbReference type="PRINTS" id="PR00942">
    <property type="entry name" value="CUATPASEI"/>
</dbReference>
<protein>
    <submittedName>
        <fullName evidence="17">Heavy metal translocating P-type ATPase</fullName>
    </submittedName>
</protein>
<dbReference type="Proteomes" id="UP000322876">
    <property type="component" value="Unassembled WGS sequence"/>
</dbReference>
<dbReference type="SUPFAM" id="SSF81665">
    <property type="entry name" value="Calcium ATPase, transmembrane domain M"/>
    <property type="match status" value="1"/>
</dbReference>
<evidence type="ECO:0000256" key="11">
    <source>
        <dbReference type="ARBA" id="ARBA00022967"/>
    </source>
</evidence>
<dbReference type="SUPFAM" id="SSF81653">
    <property type="entry name" value="Calcium ATPase, transduction domain A"/>
    <property type="match status" value="1"/>
</dbReference>
<keyword evidence="13" id="KW-0406">Ion transport</keyword>
<feature type="transmembrane region" description="Helical" evidence="15">
    <location>
        <begin position="789"/>
        <end position="808"/>
    </location>
</feature>
<comment type="caution">
    <text evidence="17">The sequence shown here is derived from an EMBL/GenBank/DDBJ whole genome shotgun (WGS) entry which is preliminary data.</text>
</comment>
<dbReference type="SFLD" id="SFLDF00027">
    <property type="entry name" value="p-type_atpase"/>
    <property type="match status" value="1"/>
</dbReference>
<dbReference type="InterPro" id="IPR044492">
    <property type="entry name" value="P_typ_ATPase_HD_dom"/>
</dbReference>
<dbReference type="RefSeq" id="WP_149267286.1">
    <property type="nucleotide sequence ID" value="NZ_VFJB01000009.1"/>
</dbReference>
<dbReference type="GO" id="GO:0005524">
    <property type="term" value="F:ATP binding"/>
    <property type="evidence" value="ECO:0007669"/>
    <property type="project" value="UniProtKB-UniRule"/>
</dbReference>
<dbReference type="InterPro" id="IPR023298">
    <property type="entry name" value="ATPase_P-typ_TM_dom_sf"/>
</dbReference>
<dbReference type="Gene3D" id="3.30.70.100">
    <property type="match status" value="1"/>
</dbReference>
<dbReference type="InterPro" id="IPR023299">
    <property type="entry name" value="ATPase_P-typ_cyto_dom_N"/>
</dbReference>
<evidence type="ECO:0000259" key="16">
    <source>
        <dbReference type="PROSITE" id="PS50846"/>
    </source>
</evidence>
<dbReference type="OrthoDB" id="9814270at2"/>
<dbReference type="PROSITE" id="PS01229">
    <property type="entry name" value="COF_2"/>
    <property type="match status" value="1"/>
</dbReference>
<dbReference type="SUPFAM" id="SSF56784">
    <property type="entry name" value="HAD-like"/>
    <property type="match status" value="1"/>
</dbReference>
<keyword evidence="7 15" id="KW-0479">Metal-binding</keyword>
<sequence length="826" mass="92086">MTTNNIVVCKHCLLKINKNAAIKEEIDGETVYFCCAGCKNVYHILKEGGFESFYEKRKNYKPGPPPEVTVTEDLFIEDIKELDDEYEIELLLTNIRCASCIWLIEKYLQKLSGITYIRVNYATHKAKIRWKKEKTTLREIINKIQSIGYCPLPASHTSTDNILANEKKDYFYRFSIAAFFTMQIMIYSFALYAGYFQGIDPELKHLFQIIVWILATPVVFYSGWPFMKNTLLFLKQRKFNMDTLVFLSSFTAYVYSVIAIFNGKEVYFDTSSMIITLILLGRFIELDAKAKATRELSLLYSLQPKQIKLLNNFNLKDYLAGKIKPVITPLSNVTINSYIEVHPGETIPVDGKLISGETEVDESMLTGEALPVKKGDGTHVFAGTINLNSRIVIKATVHPKETVLSKIIDAVQQAQQSKIHIQTLAEKVIGIFVPAILLISFSTFIFWYYTYGATLTALMNAISVLAIACPCALGLATPLAILVAISNATKNGIIIKNGQILELLPKSKHFYFDKTGTLTIGKPEIIKIIPFGISEEDVLKYAASVERLSSHVLAKAVTSAYTGEFINIVKSKELPGKGVEASDGTNLYYVGNLNLMKEKNIHIDSTVLEIFEKYAKEGYLTIFVAKNDDILGLILLSDKIKQSASSVIKFLLAQKKKITVITGDNYFSAAKIVKTLGLNVNLITDITPLDKAKIIKHSKEMKELPAMIGDGINDAPALKEADISIAMGKGTDIAIESSDAVLLNSDIKLLIYFHKLSQKTMNIIKGNLFWAFSYNIIAIPLAVSGKIHPIISAASMSISSLFVVFNSLRIKLLKADTRVDKESTHS</sequence>
<dbReference type="NCBIfam" id="TIGR01511">
    <property type="entry name" value="ATPase-IB1_Cu"/>
    <property type="match status" value="1"/>
</dbReference>
<dbReference type="CDD" id="cd00371">
    <property type="entry name" value="HMA"/>
    <property type="match status" value="1"/>
</dbReference>
<dbReference type="Pfam" id="PF12156">
    <property type="entry name" value="ATPase-cat_bd"/>
    <property type="match status" value="1"/>
</dbReference>
<keyword evidence="6 15" id="KW-0812">Transmembrane</keyword>
<feature type="transmembrane region" description="Helical" evidence="15">
    <location>
        <begin position="205"/>
        <end position="227"/>
    </location>
</feature>
<evidence type="ECO:0000256" key="7">
    <source>
        <dbReference type="ARBA" id="ARBA00022723"/>
    </source>
</evidence>
<feature type="transmembrane region" description="Helical" evidence="15">
    <location>
        <begin position="428"/>
        <end position="449"/>
    </location>
</feature>
<dbReference type="FunFam" id="2.70.150.10:FF:000002">
    <property type="entry name" value="Copper-transporting ATPase 1, putative"/>
    <property type="match status" value="1"/>
</dbReference>
<dbReference type="InterPro" id="IPR036412">
    <property type="entry name" value="HAD-like_sf"/>
</dbReference>
<dbReference type="InterPro" id="IPR036163">
    <property type="entry name" value="HMA_dom_sf"/>
</dbReference>
<dbReference type="PROSITE" id="PS01047">
    <property type="entry name" value="HMA_1"/>
    <property type="match status" value="1"/>
</dbReference>
<dbReference type="InterPro" id="IPR023214">
    <property type="entry name" value="HAD_sf"/>
</dbReference>
<evidence type="ECO:0000256" key="4">
    <source>
        <dbReference type="ARBA" id="ARBA00022475"/>
    </source>
</evidence>
<dbReference type="NCBIfam" id="TIGR01525">
    <property type="entry name" value="ATPase-IB_hvy"/>
    <property type="match status" value="1"/>
</dbReference>
<accession>A0A5A8F3T5</accession>
<dbReference type="EMBL" id="VFJB01000009">
    <property type="protein sequence ID" value="KAA0257144.1"/>
    <property type="molecule type" value="Genomic_DNA"/>
</dbReference>
<dbReference type="GO" id="GO:0043682">
    <property type="term" value="F:P-type divalent copper transporter activity"/>
    <property type="evidence" value="ECO:0007669"/>
    <property type="project" value="TreeGrafter"/>
</dbReference>
<comment type="similarity">
    <text evidence="2 15">Belongs to the cation transport ATPase (P-type) (TC 3.A.3) family. Type IB subfamily.</text>
</comment>
<name>A0A5A8F3T5_9BACT</name>
<dbReference type="InterPro" id="IPR017969">
    <property type="entry name" value="Heavy-metal-associated_CS"/>
</dbReference>
<keyword evidence="14 15" id="KW-0472">Membrane</keyword>
<dbReference type="InterPro" id="IPR059000">
    <property type="entry name" value="ATPase_P-type_domA"/>
</dbReference>
<feature type="transmembrane region" description="Helical" evidence="15">
    <location>
        <begin position="763"/>
        <end position="783"/>
    </location>
</feature>
<evidence type="ECO:0000256" key="8">
    <source>
        <dbReference type="ARBA" id="ARBA00022741"/>
    </source>
</evidence>
<dbReference type="InterPro" id="IPR008250">
    <property type="entry name" value="ATPase_P-typ_transduc_dom_A_sf"/>
</dbReference>
<feature type="transmembrane region" description="Helical" evidence="15">
    <location>
        <begin position="266"/>
        <end position="284"/>
    </location>
</feature>
<dbReference type="Pfam" id="PF00702">
    <property type="entry name" value="Hydrolase"/>
    <property type="match status" value="1"/>
</dbReference>
<keyword evidence="11" id="KW-1278">Translocase</keyword>
<keyword evidence="4 15" id="KW-1003">Cell membrane</keyword>
<dbReference type="GO" id="GO:0005886">
    <property type="term" value="C:plasma membrane"/>
    <property type="evidence" value="ECO:0007669"/>
    <property type="project" value="UniProtKB-SubCell"/>
</dbReference>
<feature type="domain" description="HMA" evidence="16">
    <location>
        <begin position="86"/>
        <end position="152"/>
    </location>
</feature>
<dbReference type="Gene3D" id="2.70.150.10">
    <property type="entry name" value="Calcium-transporting ATPase, cytoplasmic transduction domain A"/>
    <property type="match status" value="1"/>
</dbReference>
<dbReference type="SFLD" id="SFLDS00003">
    <property type="entry name" value="Haloacid_Dehalogenase"/>
    <property type="match status" value="1"/>
</dbReference>
<dbReference type="InterPro" id="IPR027256">
    <property type="entry name" value="P-typ_ATPase_IB"/>
</dbReference>
<keyword evidence="8 15" id="KW-0547">Nucleotide-binding</keyword>
<keyword evidence="3" id="KW-0813">Transport</keyword>
<evidence type="ECO:0000256" key="1">
    <source>
        <dbReference type="ARBA" id="ARBA00004651"/>
    </source>
</evidence>
<comment type="subcellular location">
    <subcellularLocation>
        <location evidence="1">Cell membrane</location>
        <topology evidence="1">Multi-pass membrane protein</topology>
    </subcellularLocation>
</comment>
<dbReference type="PROSITE" id="PS00154">
    <property type="entry name" value="ATPASE_E1_E2"/>
    <property type="match status" value="1"/>
</dbReference>
<evidence type="ECO:0000256" key="14">
    <source>
        <dbReference type="ARBA" id="ARBA00023136"/>
    </source>
</evidence>
<dbReference type="Pfam" id="PF00403">
    <property type="entry name" value="HMA"/>
    <property type="match status" value="1"/>
</dbReference>
<dbReference type="InterPro" id="IPR006121">
    <property type="entry name" value="HMA_dom"/>
</dbReference>
<dbReference type="PANTHER" id="PTHR43520">
    <property type="entry name" value="ATP7, ISOFORM B"/>
    <property type="match status" value="1"/>
</dbReference>
<evidence type="ECO:0000313" key="17">
    <source>
        <dbReference type="EMBL" id="KAA0257144.1"/>
    </source>
</evidence>
<evidence type="ECO:0000256" key="12">
    <source>
        <dbReference type="ARBA" id="ARBA00022989"/>
    </source>
</evidence>
<dbReference type="InterPro" id="IPR021993">
    <property type="entry name" value="ATPase-cat-bd"/>
</dbReference>
<keyword evidence="5" id="KW-0597">Phosphoprotein</keyword>
<feature type="transmembrane region" description="Helical" evidence="15">
    <location>
        <begin position="461"/>
        <end position="485"/>
    </location>
</feature>
<dbReference type="SUPFAM" id="SSF55008">
    <property type="entry name" value="HMA, heavy metal-associated domain"/>
    <property type="match status" value="1"/>
</dbReference>
<dbReference type="PRINTS" id="PR00943">
    <property type="entry name" value="CUATPASE"/>
</dbReference>
<keyword evidence="10" id="KW-0460">Magnesium</keyword>
<evidence type="ECO:0000256" key="6">
    <source>
        <dbReference type="ARBA" id="ARBA00022692"/>
    </source>
</evidence>
<dbReference type="NCBIfam" id="TIGR01494">
    <property type="entry name" value="ATPase_P-type"/>
    <property type="match status" value="1"/>
</dbReference>
<keyword evidence="9 15" id="KW-0067">ATP-binding</keyword>
<evidence type="ECO:0000256" key="15">
    <source>
        <dbReference type="RuleBase" id="RU362081"/>
    </source>
</evidence>
<evidence type="ECO:0000256" key="9">
    <source>
        <dbReference type="ARBA" id="ARBA00022840"/>
    </source>
</evidence>
<reference evidence="17 18" key="1">
    <citation type="submission" date="2019-06" db="EMBL/GenBank/DDBJ databases">
        <title>Genomic insights into carbon and energy metabolism of Deferribacter autotrophicus revealed new metabolic traits in the phylum Deferribacteres.</title>
        <authorList>
            <person name="Slobodkin A.I."/>
            <person name="Slobodkina G.B."/>
            <person name="Allioux M."/>
            <person name="Alain K."/>
            <person name="Jebbar M."/>
            <person name="Shadrin V."/>
            <person name="Kublanov I.V."/>
            <person name="Toshchakov S.V."/>
            <person name="Bonch-Osmolovskaya E.A."/>
        </authorList>
    </citation>
    <scope>NUCLEOTIDE SEQUENCE [LARGE SCALE GENOMIC DNA]</scope>
    <source>
        <strain evidence="17 18">SL50</strain>
    </source>
</reference>
<evidence type="ECO:0000313" key="18">
    <source>
        <dbReference type="Proteomes" id="UP000322876"/>
    </source>
</evidence>
<dbReference type="GO" id="GO:0005507">
    <property type="term" value="F:copper ion binding"/>
    <property type="evidence" value="ECO:0007669"/>
    <property type="project" value="TreeGrafter"/>
</dbReference>
<dbReference type="InterPro" id="IPR018303">
    <property type="entry name" value="ATPase_P-typ_P_site"/>
</dbReference>
<organism evidence="17 18">
    <name type="scientific">Deferribacter autotrophicus</name>
    <dbReference type="NCBI Taxonomy" id="500465"/>
    <lineage>
        <taxon>Bacteria</taxon>
        <taxon>Pseudomonadati</taxon>
        <taxon>Deferribacterota</taxon>
        <taxon>Deferribacteres</taxon>
        <taxon>Deferribacterales</taxon>
        <taxon>Deferribacteraceae</taxon>
        <taxon>Deferribacter</taxon>
    </lineage>
</organism>
<keyword evidence="18" id="KW-1185">Reference proteome</keyword>
<dbReference type="SFLD" id="SFLDG00002">
    <property type="entry name" value="C1.7:_P-type_atpase_like"/>
    <property type="match status" value="1"/>
</dbReference>
<dbReference type="PRINTS" id="PR00119">
    <property type="entry name" value="CATATPASE"/>
</dbReference>